<feature type="region of interest" description="Disordered" evidence="16">
    <location>
        <begin position="96"/>
        <end position="191"/>
    </location>
</feature>
<dbReference type="SMART" id="SM00898">
    <property type="entry name" value="Fapy_DNA_glyco"/>
    <property type="match status" value="1"/>
</dbReference>
<evidence type="ECO:0000259" key="17">
    <source>
        <dbReference type="PROSITE" id="PS51066"/>
    </source>
</evidence>
<evidence type="ECO:0000256" key="12">
    <source>
        <dbReference type="ARBA" id="ARBA00023268"/>
    </source>
</evidence>
<feature type="active site" description="Proton donor" evidence="15">
    <location>
        <position position="3"/>
    </location>
</feature>
<dbReference type="PANTHER" id="PTHR22993">
    <property type="entry name" value="FORMAMIDOPYRIMIDINE-DNA GLYCOSYLASE"/>
    <property type="match status" value="1"/>
</dbReference>
<keyword evidence="6 15" id="KW-0863">Zinc-finger</keyword>
<evidence type="ECO:0000256" key="6">
    <source>
        <dbReference type="ARBA" id="ARBA00022771"/>
    </source>
</evidence>
<comment type="catalytic activity">
    <reaction evidence="14 15">
        <text>2'-deoxyribonucleotide-(2'-deoxyribose 5'-phosphate)-2'-deoxyribonucleotide-DNA = a 3'-end 2'-deoxyribonucleotide-(2,3-dehydro-2,3-deoxyribose 5'-phosphate)-DNA + a 5'-end 5'-phospho-2'-deoxyribonucleoside-DNA + H(+)</text>
        <dbReference type="Rhea" id="RHEA:66592"/>
        <dbReference type="Rhea" id="RHEA-COMP:13180"/>
        <dbReference type="Rhea" id="RHEA-COMP:16897"/>
        <dbReference type="Rhea" id="RHEA-COMP:17067"/>
        <dbReference type="ChEBI" id="CHEBI:15378"/>
        <dbReference type="ChEBI" id="CHEBI:136412"/>
        <dbReference type="ChEBI" id="CHEBI:157695"/>
        <dbReference type="ChEBI" id="CHEBI:167181"/>
        <dbReference type="EC" id="4.2.99.18"/>
    </reaction>
</comment>
<dbReference type="InterPro" id="IPR010979">
    <property type="entry name" value="Ribosomal_uS13-like_H2TH"/>
</dbReference>
<dbReference type="Pfam" id="PF06827">
    <property type="entry name" value="zf-FPG_IleRS"/>
    <property type="match status" value="1"/>
</dbReference>
<dbReference type="SUPFAM" id="SSF46946">
    <property type="entry name" value="S13-like H2TH domain"/>
    <property type="match status" value="1"/>
</dbReference>
<dbReference type="Pfam" id="PF01149">
    <property type="entry name" value="Fapy_DNA_glyco"/>
    <property type="match status" value="1"/>
</dbReference>
<feature type="domain" description="Formamidopyrimidine-DNA glycosylase catalytic" evidence="18">
    <location>
        <begin position="2"/>
        <end position="213"/>
    </location>
</feature>
<keyword evidence="10 15" id="KW-0234">DNA repair</keyword>
<dbReference type="EC" id="3.2.2.23" evidence="15"/>
<feature type="binding site" evidence="15">
    <location>
        <position position="191"/>
    </location>
    <ligand>
        <name>DNA</name>
        <dbReference type="ChEBI" id="CHEBI:16991"/>
    </ligand>
</feature>
<evidence type="ECO:0000256" key="2">
    <source>
        <dbReference type="ARBA" id="ARBA00009409"/>
    </source>
</evidence>
<dbReference type="Pfam" id="PF06831">
    <property type="entry name" value="H2TH"/>
    <property type="match status" value="1"/>
</dbReference>
<dbReference type="SUPFAM" id="SSF81624">
    <property type="entry name" value="N-terminal domain of MutM-like DNA repair proteins"/>
    <property type="match status" value="1"/>
</dbReference>
<evidence type="ECO:0000256" key="13">
    <source>
        <dbReference type="ARBA" id="ARBA00023295"/>
    </source>
</evidence>
<name>A0ABX5VMU3_9MICO</name>
<comment type="function">
    <text evidence="15">Involved in base excision repair of DNA damaged by oxidation or by mutagenic agents. Acts as DNA glycosylase that recognizes and removes damaged bases. Has a preference for oxidized purines, such as 7,8-dihydro-8-oxoguanine (8-oxoG). Has AP (apurinic/apyrimidinic) lyase activity and introduces nicks in the DNA strand. Cleaves the DNA backbone by beta-delta elimination to generate a single-strand break at the site of the removed base with both 3'- and 5'-phosphates.</text>
</comment>
<keyword evidence="9 15" id="KW-0238">DNA-binding</keyword>
<accession>A0ABX5VMU3</accession>
<evidence type="ECO:0000313" key="19">
    <source>
        <dbReference type="EMBL" id="QDB79824.1"/>
    </source>
</evidence>
<keyword evidence="13 15" id="KW-0326">Glycosidase</keyword>
<dbReference type="PROSITE" id="PS51066">
    <property type="entry name" value="ZF_FPG_2"/>
    <property type="match status" value="1"/>
</dbReference>
<protein>
    <recommendedName>
        <fullName evidence="15">Formamidopyrimidine-DNA glycosylase</fullName>
        <shortName evidence="15">Fapy-DNA glycosylase</shortName>
        <ecNumber evidence="15">3.2.2.23</ecNumber>
    </recommendedName>
    <alternativeName>
        <fullName evidence="15">DNA-(apurinic or apyrimidinic site) lyase MutM</fullName>
        <shortName evidence="15">AP lyase MutM</shortName>
        <ecNumber evidence="15">4.2.99.18</ecNumber>
    </alternativeName>
</protein>
<dbReference type="RefSeq" id="WP_139948763.1">
    <property type="nucleotide sequence ID" value="NZ_CP040899.1"/>
</dbReference>
<evidence type="ECO:0000313" key="20">
    <source>
        <dbReference type="Proteomes" id="UP000313948"/>
    </source>
</evidence>
<feature type="active site" description="Proton donor; for delta-elimination activity" evidence="15">
    <location>
        <position position="376"/>
    </location>
</feature>
<dbReference type="InterPro" id="IPR012319">
    <property type="entry name" value="FPG_cat"/>
</dbReference>
<keyword evidence="20" id="KW-1185">Reference proteome</keyword>
<feature type="active site" description="Proton donor; for beta-elimination activity" evidence="15">
    <location>
        <position position="61"/>
    </location>
</feature>
<evidence type="ECO:0000256" key="16">
    <source>
        <dbReference type="SAM" id="MobiDB-lite"/>
    </source>
</evidence>
<gene>
    <name evidence="15" type="primary">mutM</name>
    <name evidence="15" type="synonym">fpg</name>
    <name evidence="19" type="ORF">FE251_10890</name>
</gene>
<evidence type="ECO:0000256" key="4">
    <source>
        <dbReference type="ARBA" id="ARBA00022723"/>
    </source>
</evidence>
<dbReference type="InterPro" id="IPR010663">
    <property type="entry name" value="Znf_FPG/IleRS"/>
</dbReference>
<dbReference type="CDD" id="cd08966">
    <property type="entry name" value="EcFpg-like_N"/>
    <property type="match status" value="1"/>
</dbReference>
<comment type="catalytic activity">
    <reaction evidence="1 15">
        <text>Hydrolysis of DNA containing ring-opened 7-methylguanine residues, releasing 2,6-diamino-4-hydroxy-5-(N-methyl)formamidopyrimidine.</text>
        <dbReference type="EC" id="3.2.2.23"/>
    </reaction>
</comment>
<dbReference type="InterPro" id="IPR015887">
    <property type="entry name" value="DNA_glyclase_Znf_dom_DNA_BS"/>
</dbReference>
<keyword evidence="8 15" id="KW-0862">Zinc</keyword>
<keyword evidence="5 15" id="KW-0227">DNA damage</keyword>
<dbReference type="InterPro" id="IPR035937">
    <property type="entry name" value="FPG_N"/>
</dbReference>
<feature type="compositionally biased region" description="Basic and acidic residues" evidence="16">
    <location>
        <begin position="115"/>
        <end position="152"/>
    </location>
</feature>
<evidence type="ECO:0000256" key="9">
    <source>
        <dbReference type="ARBA" id="ARBA00023125"/>
    </source>
</evidence>
<dbReference type="Gene3D" id="1.10.8.50">
    <property type="match status" value="1"/>
</dbReference>
<keyword evidence="7 15" id="KW-0378">Hydrolase</keyword>
<comment type="similarity">
    <text evidence="2 15">Belongs to the FPG family.</text>
</comment>
<dbReference type="Proteomes" id="UP000313948">
    <property type="component" value="Chromosome"/>
</dbReference>
<evidence type="ECO:0000259" key="18">
    <source>
        <dbReference type="PROSITE" id="PS51068"/>
    </source>
</evidence>
<feature type="binding site" evidence="15">
    <location>
        <position position="210"/>
    </location>
    <ligand>
        <name>DNA</name>
        <dbReference type="ChEBI" id="CHEBI:16991"/>
    </ligand>
</feature>
<evidence type="ECO:0000256" key="5">
    <source>
        <dbReference type="ARBA" id="ARBA00022763"/>
    </source>
</evidence>
<keyword evidence="12 15" id="KW-0511">Multifunctional enzyme</keyword>
<evidence type="ECO:0000256" key="1">
    <source>
        <dbReference type="ARBA" id="ARBA00001668"/>
    </source>
</evidence>
<dbReference type="EMBL" id="CP040899">
    <property type="protein sequence ID" value="QDB79824.1"/>
    <property type="molecule type" value="Genomic_DNA"/>
</dbReference>
<dbReference type="EC" id="4.2.99.18" evidence="15"/>
<keyword evidence="11 15" id="KW-0456">Lyase</keyword>
<evidence type="ECO:0000256" key="3">
    <source>
        <dbReference type="ARBA" id="ARBA00011245"/>
    </source>
</evidence>
<dbReference type="InterPro" id="IPR020629">
    <property type="entry name" value="FPG_Glyclase"/>
</dbReference>
<dbReference type="SMART" id="SM01232">
    <property type="entry name" value="H2TH"/>
    <property type="match status" value="1"/>
</dbReference>
<dbReference type="SUPFAM" id="SSF57716">
    <property type="entry name" value="Glucocorticoid receptor-like (DNA-binding domain)"/>
    <property type="match status" value="1"/>
</dbReference>
<evidence type="ECO:0000256" key="10">
    <source>
        <dbReference type="ARBA" id="ARBA00023204"/>
    </source>
</evidence>
<organism evidence="19 20">
    <name type="scientific">Georgenia wutianyii</name>
    <dbReference type="NCBI Taxonomy" id="2585135"/>
    <lineage>
        <taxon>Bacteria</taxon>
        <taxon>Bacillati</taxon>
        <taxon>Actinomycetota</taxon>
        <taxon>Actinomycetes</taxon>
        <taxon>Micrococcales</taxon>
        <taxon>Bogoriellaceae</taxon>
        <taxon>Georgenia</taxon>
    </lineage>
</organism>
<sequence length="390" mass="41939">MPELPEVETVRDGLARHVLGRRVTAATVHHPRAVRRHEGGAPDLPGRLTGRTLSAAVRRGKYLWLLLDDEPADALLVHLGMSGQLLVRRDGAALALPPPETLTNPRPTPPPADSRLPRDSGVPHDSRLPHESGVPHESGLPHDSRLPRESGLPHESGVPHESGLLHESGAPSADPRTPTAAPGVPPDPTRHLRVELTLDDGAQLWFVDQRTFGHVLVADLVPTTDGGPGGHGSPLPALPEPAAHIARDPLDPVLDVAALARRLRARRTEVKRALLDQSLVSGIGNIYADEALWRARLHPRRATDRLTQRSAVEVLTAAEDVMREALAAGGTSFDALYVDVEGASGYFARSLDAYGRAGQPCRRCGALMRREAFMGRSSTFCPSCQRAPRG</sequence>
<comment type="subunit">
    <text evidence="3 15">Monomer.</text>
</comment>
<dbReference type="Gene3D" id="3.20.190.10">
    <property type="entry name" value="MutM-like, N-terminal"/>
    <property type="match status" value="1"/>
</dbReference>
<dbReference type="PROSITE" id="PS51068">
    <property type="entry name" value="FPG_CAT"/>
    <property type="match status" value="1"/>
</dbReference>
<feature type="binding site" evidence="15">
    <location>
        <position position="266"/>
    </location>
    <ligand>
        <name>DNA</name>
        <dbReference type="ChEBI" id="CHEBI:16991"/>
    </ligand>
</feature>
<evidence type="ECO:0000256" key="15">
    <source>
        <dbReference type="HAMAP-Rule" id="MF_00103"/>
    </source>
</evidence>
<proteinExistence type="inferred from homology"/>
<dbReference type="PANTHER" id="PTHR22993:SF9">
    <property type="entry name" value="FORMAMIDOPYRIMIDINE-DNA GLYCOSYLASE"/>
    <property type="match status" value="1"/>
</dbReference>
<keyword evidence="4 15" id="KW-0479">Metal-binding</keyword>
<dbReference type="HAMAP" id="MF_00103">
    <property type="entry name" value="Fapy_DNA_glycosyl"/>
    <property type="match status" value="1"/>
</dbReference>
<evidence type="ECO:0000256" key="7">
    <source>
        <dbReference type="ARBA" id="ARBA00022801"/>
    </source>
</evidence>
<dbReference type="InterPro" id="IPR000214">
    <property type="entry name" value="Znf_DNA_glyclase/AP_lyase"/>
</dbReference>
<feature type="active site" description="Schiff-base intermediate with DNA" evidence="15">
    <location>
        <position position="2"/>
    </location>
</feature>
<comment type="cofactor">
    <cofactor evidence="15">
        <name>Zn(2+)</name>
        <dbReference type="ChEBI" id="CHEBI:29105"/>
    </cofactor>
    <text evidence="15">Binds 1 zinc ion per subunit.</text>
</comment>
<reference evidence="19 20" key="1">
    <citation type="submission" date="2019-05" db="EMBL/GenBank/DDBJ databases">
        <title>Georgenia *** sp. nov., and Georgenia *** sp. nov., isolated from the intestinal contents of plateau pika (Ochotona curzoniae) in the Qinghai-Tibet plateau of China.</title>
        <authorList>
            <person name="Tian Z."/>
        </authorList>
    </citation>
    <scope>NUCLEOTIDE SEQUENCE [LARGE SCALE GENOMIC DNA]</scope>
    <source>
        <strain evidence="19 20">Z294</strain>
    </source>
</reference>
<feature type="domain" description="FPG-type" evidence="17">
    <location>
        <begin position="352"/>
        <end position="386"/>
    </location>
</feature>
<feature type="compositionally biased region" description="Pro residues" evidence="16">
    <location>
        <begin position="96"/>
        <end position="112"/>
    </location>
</feature>
<evidence type="ECO:0000256" key="14">
    <source>
        <dbReference type="ARBA" id="ARBA00044632"/>
    </source>
</evidence>
<dbReference type="PROSITE" id="PS01242">
    <property type="entry name" value="ZF_FPG_1"/>
    <property type="match status" value="1"/>
</dbReference>
<dbReference type="InterPro" id="IPR015886">
    <property type="entry name" value="H2TH_FPG"/>
</dbReference>
<evidence type="ECO:0000256" key="8">
    <source>
        <dbReference type="ARBA" id="ARBA00022833"/>
    </source>
</evidence>
<evidence type="ECO:0000256" key="11">
    <source>
        <dbReference type="ARBA" id="ARBA00023239"/>
    </source>
</evidence>